<dbReference type="Gene3D" id="1.10.560.10">
    <property type="entry name" value="GroEL-like equatorial domain"/>
    <property type="match status" value="1"/>
</dbReference>
<evidence type="ECO:0000256" key="10">
    <source>
        <dbReference type="SAM" id="MobiDB-lite"/>
    </source>
</evidence>
<dbReference type="OrthoDB" id="10248520at2759"/>
<evidence type="ECO:0000256" key="8">
    <source>
        <dbReference type="RuleBase" id="RU004187"/>
    </source>
</evidence>
<dbReference type="InterPro" id="IPR002423">
    <property type="entry name" value="Cpn60/GroEL/TCP-1"/>
</dbReference>
<dbReference type="GO" id="GO:0016887">
    <property type="term" value="F:ATP hydrolysis activity"/>
    <property type="evidence" value="ECO:0007669"/>
    <property type="project" value="InterPro"/>
</dbReference>
<dbReference type="InterPro" id="IPR027410">
    <property type="entry name" value="TCP-1-like_intermed_sf"/>
</dbReference>
<dbReference type="GO" id="GO:0005524">
    <property type="term" value="F:ATP binding"/>
    <property type="evidence" value="ECO:0007669"/>
    <property type="project" value="UniProtKB-KW"/>
</dbReference>
<dbReference type="InterPro" id="IPR017998">
    <property type="entry name" value="Chaperone_TCP-1"/>
</dbReference>
<comment type="similarity">
    <text evidence="2 8">Belongs to the TCP-1 chaperonin family.</text>
</comment>
<dbReference type="Gene3D" id="3.30.260.10">
    <property type="entry name" value="TCP-1-like chaperonin intermediate domain"/>
    <property type="match status" value="1"/>
</dbReference>
<dbReference type="PROSITE" id="PS00751">
    <property type="entry name" value="TCP1_2"/>
    <property type="match status" value="1"/>
</dbReference>
<dbReference type="NCBIfam" id="NF041082">
    <property type="entry name" value="thermosome_alpha"/>
    <property type="match status" value="1"/>
</dbReference>
<dbReference type="PROSITE" id="PS00995">
    <property type="entry name" value="TCP1_3"/>
    <property type="match status" value="1"/>
</dbReference>
<comment type="subcellular location">
    <subcellularLocation>
        <location evidence="1">Cytoplasm</location>
    </subcellularLocation>
</comment>
<dbReference type="PRINTS" id="PR00304">
    <property type="entry name" value="TCOMPLEXTCP1"/>
</dbReference>
<dbReference type="SUPFAM" id="SSF54849">
    <property type="entry name" value="GroEL-intermediate domain like"/>
    <property type="match status" value="1"/>
</dbReference>
<dbReference type="STRING" id="478820.A0A196SKI0"/>
<feature type="region of interest" description="Disordered" evidence="10">
    <location>
        <begin position="1"/>
        <end position="22"/>
    </location>
</feature>
<organism evidence="11 12">
    <name type="scientific">Blastocystis sp. subtype 1 (strain ATCC 50177 / NandII)</name>
    <dbReference type="NCBI Taxonomy" id="478820"/>
    <lineage>
        <taxon>Eukaryota</taxon>
        <taxon>Sar</taxon>
        <taxon>Stramenopiles</taxon>
        <taxon>Bigyra</taxon>
        <taxon>Opalozoa</taxon>
        <taxon>Opalinata</taxon>
        <taxon>Blastocystidae</taxon>
        <taxon>Blastocystis</taxon>
    </lineage>
</organism>
<keyword evidence="5 8" id="KW-0547">Nucleotide-binding</keyword>
<dbReference type="Proteomes" id="UP000078348">
    <property type="component" value="Unassembled WGS sequence"/>
</dbReference>
<evidence type="ECO:0000256" key="9">
    <source>
        <dbReference type="RuleBase" id="RU004192"/>
    </source>
</evidence>
<evidence type="ECO:0000256" key="7">
    <source>
        <dbReference type="ARBA" id="ARBA00023186"/>
    </source>
</evidence>
<gene>
    <name evidence="11" type="ORF">AV274_0704</name>
</gene>
<protein>
    <recommendedName>
        <fullName evidence="3 9">T-complex protein 1 subunit delta</fullName>
    </recommendedName>
</protein>
<comment type="caution">
    <text evidence="11">The sequence shown here is derived from an EMBL/GenBank/DDBJ whole genome shotgun (WGS) entry which is preliminary data.</text>
</comment>
<evidence type="ECO:0000313" key="12">
    <source>
        <dbReference type="Proteomes" id="UP000078348"/>
    </source>
</evidence>
<feature type="compositionally biased region" description="Basic and acidic residues" evidence="10">
    <location>
        <begin position="12"/>
        <end position="22"/>
    </location>
</feature>
<proteinExistence type="inferred from homology"/>
<keyword evidence="4" id="KW-0963">Cytoplasm</keyword>
<accession>A0A196SKI0</accession>
<dbReference type="FunFam" id="3.50.7.10:FF:000010">
    <property type="entry name" value="T-complex protein 1 subunit delta"/>
    <property type="match status" value="1"/>
</dbReference>
<dbReference type="SUPFAM" id="SSF52029">
    <property type="entry name" value="GroEL apical domain-like"/>
    <property type="match status" value="1"/>
</dbReference>
<evidence type="ECO:0000256" key="1">
    <source>
        <dbReference type="ARBA" id="ARBA00004496"/>
    </source>
</evidence>
<dbReference type="PANTHER" id="PTHR11353">
    <property type="entry name" value="CHAPERONIN"/>
    <property type="match status" value="1"/>
</dbReference>
<dbReference type="InterPro" id="IPR053374">
    <property type="entry name" value="TCP-1_chaperonin"/>
</dbReference>
<evidence type="ECO:0000313" key="11">
    <source>
        <dbReference type="EMBL" id="OAO17565.1"/>
    </source>
</evidence>
<evidence type="ECO:0000256" key="5">
    <source>
        <dbReference type="ARBA" id="ARBA00022741"/>
    </source>
</evidence>
<dbReference type="InterPro" id="IPR027409">
    <property type="entry name" value="GroEL-like_apical_dom_sf"/>
</dbReference>
<dbReference type="Gene3D" id="3.50.7.10">
    <property type="entry name" value="GroEL"/>
    <property type="match status" value="1"/>
</dbReference>
<evidence type="ECO:0000256" key="6">
    <source>
        <dbReference type="ARBA" id="ARBA00022840"/>
    </source>
</evidence>
<dbReference type="GO" id="GO:0051082">
    <property type="term" value="F:unfolded protein binding"/>
    <property type="evidence" value="ECO:0007669"/>
    <property type="project" value="InterPro"/>
</dbReference>
<dbReference type="Pfam" id="PF00118">
    <property type="entry name" value="Cpn60_TCP1"/>
    <property type="match status" value="1"/>
</dbReference>
<dbReference type="NCBIfam" id="TIGR02342">
    <property type="entry name" value="chap_CCT_delta"/>
    <property type="match status" value="1"/>
</dbReference>
<dbReference type="NCBIfam" id="NF041083">
    <property type="entry name" value="thermosome_beta"/>
    <property type="match status" value="1"/>
</dbReference>
<keyword evidence="6 8" id="KW-0067">ATP-binding</keyword>
<dbReference type="PROSITE" id="PS00750">
    <property type="entry name" value="TCP1_1"/>
    <property type="match status" value="1"/>
</dbReference>
<name>A0A196SKI0_BLAHN</name>
<dbReference type="SUPFAM" id="SSF48592">
    <property type="entry name" value="GroEL equatorial domain-like"/>
    <property type="match status" value="1"/>
</dbReference>
<sequence>MSEKQAAINAQKKGETLDDNSKGEDVRMSNIVAAKAVADAIRTSLGPRGMDKMIQAEKGEVLITNDGATILGQIQVIHPAARMLVELSKAQDIEAGDGTTSVVVLAGALLDACTKLLDKGIHPTIIADTFLRCAAKAQEILGKIAIPVSLDDRDSLIRAASTSLSSKVVSNNSQVLSPIAVDAVLRVADLEKQQVDLRDIHIVKQIGGTIDDSELVDGLVFTKPSDTSMLGVNCVKNAKIGLVQFHLSAPKTDIDNKVIINDYQQMDRLLREERKYILEMCKKIKKTGCNVILVQKSILRDAVNELSLHFLSKLKIMVISDIERDDVEFISRTLGCRPIAHIDSFTEDKLGHADCVEEVELEGKRITKITGVANPGKTVTVLLRGSNNLVLDESDRSLHDALCVVRCLVKKPSLLVGGGAPESEVFSQFQEWIQSLSGSDRYIARAYAEALEIIPYTLAENAGLHPIRIVTELRQRHQRGETFAGIDVKKGCISDMKDLGIIQPLLVSSSAINQATEYVHMMLKIDDMVATMK</sequence>
<evidence type="ECO:0000256" key="3">
    <source>
        <dbReference type="ARBA" id="ARBA00016107"/>
    </source>
</evidence>
<evidence type="ECO:0000256" key="4">
    <source>
        <dbReference type="ARBA" id="ARBA00022490"/>
    </source>
</evidence>
<dbReference type="InterPro" id="IPR027413">
    <property type="entry name" value="GROEL-like_equatorial_sf"/>
</dbReference>
<dbReference type="CDD" id="cd03338">
    <property type="entry name" value="TCP1_delta"/>
    <property type="match status" value="1"/>
</dbReference>
<dbReference type="AlphaFoldDB" id="A0A196SKI0"/>
<dbReference type="InterPro" id="IPR054827">
    <property type="entry name" value="thermosome_alpha"/>
</dbReference>
<dbReference type="InterPro" id="IPR012717">
    <property type="entry name" value="Chap_CCT_delta"/>
</dbReference>
<dbReference type="InterPro" id="IPR002194">
    <property type="entry name" value="Chaperonin_TCP-1_CS"/>
</dbReference>
<evidence type="ECO:0000256" key="2">
    <source>
        <dbReference type="ARBA" id="ARBA00008020"/>
    </source>
</evidence>
<keyword evidence="12" id="KW-1185">Reference proteome</keyword>
<keyword evidence="7 8" id="KW-0143">Chaperone</keyword>
<dbReference type="EMBL" id="LXWW01000025">
    <property type="protein sequence ID" value="OAO17565.1"/>
    <property type="molecule type" value="Genomic_DNA"/>
</dbReference>
<reference evidence="11 12" key="1">
    <citation type="submission" date="2016-05" db="EMBL/GenBank/DDBJ databases">
        <title>Nuclear genome of Blastocystis sp. subtype 1 NandII.</title>
        <authorList>
            <person name="Gentekaki E."/>
            <person name="Curtis B."/>
            <person name="Stairs C."/>
            <person name="Eme L."/>
            <person name="Herman E."/>
            <person name="Klimes V."/>
            <person name="Arias M.C."/>
            <person name="Elias M."/>
            <person name="Hilliou F."/>
            <person name="Klute M."/>
            <person name="Malik S.-B."/>
            <person name="Pightling A."/>
            <person name="Rachubinski R."/>
            <person name="Salas D."/>
            <person name="Schlacht A."/>
            <person name="Suga H."/>
            <person name="Archibald J."/>
            <person name="Ball S.G."/>
            <person name="Clark G."/>
            <person name="Dacks J."/>
            <person name="Van Der Giezen M."/>
            <person name="Tsaousis A."/>
            <person name="Roger A."/>
        </authorList>
    </citation>
    <scope>NUCLEOTIDE SEQUENCE [LARGE SCALE GENOMIC DNA]</scope>
    <source>
        <strain evidence="12">ATCC 50177 / NandII</strain>
    </source>
</reference>
<dbReference type="GO" id="GO:0005737">
    <property type="term" value="C:cytoplasm"/>
    <property type="evidence" value="ECO:0007669"/>
    <property type="project" value="UniProtKB-SubCell"/>
</dbReference>
<dbReference type="GO" id="GO:0140662">
    <property type="term" value="F:ATP-dependent protein folding chaperone"/>
    <property type="evidence" value="ECO:0007669"/>
    <property type="project" value="InterPro"/>
</dbReference>